<name>A0AAN6Q3A8_9PEZI</name>
<dbReference type="EMBL" id="MU863630">
    <property type="protein sequence ID" value="KAK4102713.1"/>
    <property type="molecule type" value="Genomic_DNA"/>
</dbReference>
<keyword evidence="2" id="KW-1185">Reference proteome</keyword>
<sequence length="404" mass="41519">MPAPELMGLAVATGGSSIEALGCSRPELEVDAGRAVSTIHHHHIVMGVLERGVHNIPLWLSLNMLLLLLSGSLWQVDVEETQVDGVVAPVFSLQGVALASADVAIKRVSLGDGDVSSGSGDDDNVHVCDISAVQDVSADTVLAAEALLLLLLLEPGSQSETAADETDVVEMVQVSVEEETSDAVMASAELAEELAVPGPQPLDDSPVACQGTVELGRGNGAELGVIVPHVTTVPSTCPVPVGPPAMHALEFEKGKGAELDRMDEGLGASVPMLPVGATTLKFESGYGALLVGIVGAVPVPNHEDGADGPPATVWFVRGYGAVLLAGAVEHPVPTLGDHSPVDDRTPPVPDPRTADDVLVVLRNGKGGEVEPVAKLTGDVPVPLVAKPQVLEFVSGNGGRRDELL</sequence>
<evidence type="ECO:0000313" key="2">
    <source>
        <dbReference type="Proteomes" id="UP001305647"/>
    </source>
</evidence>
<reference evidence="1" key="1">
    <citation type="journal article" date="2023" name="Mol. Phylogenet. Evol.">
        <title>Genome-scale phylogeny and comparative genomics of the fungal order Sordariales.</title>
        <authorList>
            <person name="Hensen N."/>
            <person name="Bonometti L."/>
            <person name="Westerberg I."/>
            <person name="Brannstrom I.O."/>
            <person name="Guillou S."/>
            <person name="Cros-Aarteil S."/>
            <person name="Calhoun S."/>
            <person name="Haridas S."/>
            <person name="Kuo A."/>
            <person name="Mondo S."/>
            <person name="Pangilinan J."/>
            <person name="Riley R."/>
            <person name="LaButti K."/>
            <person name="Andreopoulos B."/>
            <person name="Lipzen A."/>
            <person name="Chen C."/>
            <person name="Yan M."/>
            <person name="Daum C."/>
            <person name="Ng V."/>
            <person name="Clum A."/>
            <person name="Steindorff A."/>
            <person name="Ohm R.A."/>
            <person name="Martin F."/>
            <person name="Silar P."/>
            <person name="Natvig D.O."/>
            <person name="Lalanne C."/>
            <person name="Gautier V."/>
            <person name="Ament-Velasquez S.L."/>
            <person name="Kruys A."/>
            <person name="Hutchinson M.I."/>
            <person name="Powell A.J."/>
            <person name="Barry K."/>
            <person name="Miller A.N."/>
            <person name="Grigoriev I.V."/>
            <person name="Debuchy R."/>
            <person name="Gladieux P."/>
            <person name="Hiltunen Thoren M."/>
            <person name="Johannesson H."/>
        </authorList>
    </citation>
    <scope>NUCLEOTIDE SEQUENCE</scope>
    <source>
        <strain evidence="1">CBS 757.83</strain>
    </source>
</reference>
<evidence type="ECO:0000313" key="1">
    <source>
        <dbReference type="EMBL" id="KAK4102713.1"/>
    </source>
</evidence>
<organism evidence="1 2">
    <name type="scientific">Parathielavia hyrcaniae</name>
    <dbReference type="NCBI Taxonomy" id="113614"/>
    <lineage>
        <taxon>Eukaryota</taxon>
        <taxon>Fungi</taxon>
        <taxon>Dikarya</taxon>
        <taxon>Ascomycota</taxon>
        <taxon>Pezizomycotina</taxon>
        <taxon>Sordariomycetes</taxon>
        <taxon>Sordariomycetidae</taxon>
        <taxon>Sordariales</taxon>
        <taxon>Chaetomiaceae</taxon>
        <taxon>Parathielavia</taxon>
    </lineage>
</organism>
<accession>A0AAN6Q3A8</accession>
<dbReference type="AlphaFoldDB" id="A0AAN6Q3A8"/>
<gene>
    <name evidence="1" type="ORF">N658DRAFT_484973</name>
</gene>
<proteinExistence type="predicted"/>
<protein>
    <submittedName>
        <fullName evidence="1">Uncharacterized protein</fullName>
    </submittedName>
</protein>
<dbReference type="Proteomes" id="UP001305647">
    <property type="component" value="Unassembled WGS sequence"/>
</dbReference>
<comment type="caution">
    <text evidence="1">The sequence shown here is derived from an EMBL/GenBank/DDBJ whole genome shotgun (WGS) entry which is preliminary data.</text>
</comment>
<reference evidence="1" key="2">
    <citation type="submission" date="2023-05" db="EMBL/GenBank/DDBJ databases">
        <authorList>
            <consortium name="Lawrence Berkeley National Laboratory"/>
            <person name="Steindorff A."/>
            <person name="Hensen N."/>
            <person name="Bonometti L."/>
            <person name="Westerberg I."/>
            <person name="Brannstrom I.O."/>
            <person name="Guillou S."/>
            <person name="Cros-Aarteil S."/>
            <person name="Calhoun S."/>
            <person name="Haridas S."/>
            <person name="Kuo A."/>
            <person name="Mondo S."/>
            <person name="Pangilinan J."/>
            <person name="Riley R."/>
            <person name="Labutti K."/>
            <person name="Andreopoulos B."/>
            <person name="Lipzen A."/>
            <person name="Chen C."/>
            <person name="Yanf M."/>
            <person name="Daum C."/>
            <person name="Ng V."/>
            <person name="Clum A."/>
            <person name="Ohm R."/>
            <person name="Martin F."/>
            <person name="Silar P."/>
            <person name="Natvig D."/>
            <person name="Lalanne C."/>
            <person name="Gautier V."/>
            <person name="Ament-Velasquez S.L."/>
            <person name="Kruys A."/>
            <person name="Hutchinson M.I."/>
            <person name="Powell A.J."/>
            <person name="Barry K."/>
            <person name="Miller A.N."/>
            <person name="Grigoriev I.V."/>
            <person name="Debuchy R."/>
            <person name="Gladieux P."/>
            <person name="Thoren M.H."/>
            <person name="Johannesson H."/>
        </authorList>
    </citation>
    <scope>NUCLEOTIDE SEQUENCE</scope>
    <source>
        <strain evidence="1">CBS 757.83</strain>
    </source>
</reference>